<dbReference type="InterPro" id="IPR004099">
    <property type="entry name" value="Pyr_nucl-diS_OxRdtase_dimer"/>
</dbReference>
<dbReference type="PRINTS" id="PR00368">
    <property type="entry name" value="FADPNR"/>
</dbReference>
<accession>A0ABD5Y798</accession>
<keyword evidence="3" id="KW-0274">FAD</keyword>
<dbReference type="PANTHER" id="PTHR43014">
    <property type="entry name" value="MERCURIC REDUCTASE"/>
    <property type="match status" value="1"/>
</dbReference>
<organism evidence="6 7">
    <name type="scientific">Halosimplex aquaticum</name>
    <dbReference type="NCBI Taxonomy" id="3026162"/>
    <lineage>
        <taxon>Archaea</taxon>
        <taxon>Methanobacteriati</taxon>
        <taxon>Methanobacteriota</taxon>
        <taxon>Stenosarchaea group</taxon>
        <taxon>Halobacteria</taxon>
        <taxon>Halobacteriales</taxon>
        <taxon>Haloarculaceae</taxon>
        <taxon>Halosimplex</taxon>
    </lineage>
</organism>
<evidence type="ECO:0000313" key="7">
    <source>
        <dbReference type="Proteomes" id="UP001596432"/>
    </source>
</evidence>
<evidence type="ECO:0000259" key="5">
    <source>
        <dbReference type="Pfam" id="PF07992"/>
    </source>
</evidence>
<comment type="caution">
    <text evidence="6">The sequence shown here is derived from an EMBL/GenBank/DDBJ whole genome shotgun (WGS) entry which is preliminary data.</text>
</comment>
<dbReference type="Proteomes" id="UP001596432">
    <property type="component" value="Unassembled WGS sequence"/>
</dbReference>
<dbReference type="GeneID" id="78821499"/>
<comment type="similarity">
    <text evidence="1">Belongs to the class-I pyridine nucleotide-disulfide oxidoreductase family.</text>
</comment>
<dbReference type="PIRSF" id="PIRSF000350">
    <property type="entry name" value="Mercury_reductase_MerA"/>
    <property type="match status" value="1"/>
</dbReference>
<protein>
    <submittedName>
        <fullName evidence="6">Dihydrolipoyl dehydrogenase family protein</fullName>
        <ecNumber evidence="6">1.-.-.-</ecNumber>
    </submittedName>
</protein>
<dbReference type="SUPFAM" id="SSF55424">
    <property type="entry name" value="FAD/NAD-linked reductases, dimerisation (C-terminal) domain"/>
    <property type="match status" value="1"/>
</dbReference>
<gene>
    <name evidence="6" type="ORF">ACFQMA_15300</name>
</gene>
<dbReference type="PRINTS" id="PR00411">
    <property type="entry name" value="PNDRDTASEI"/>
</dbReference>
<feature type="domain" description="Pyridine nucleotide-disulphide oxidoreductase dimerisation" evidence="4">
    <location>
        <begin position="355"/>
        <end position="464"/>
    </location>
</feature>
<sequence>MPEFDLIVLGGGTGNRVAAAAADEGTDVALVERGRLGGTCLNRGCNPSKKLIHRANVAETVRGADALGVEASVESVDFEGIVDDVRATIRETAEAKAERARGHDNIAFYQREGRFVDERTVEVDAGGGADSGGGADDGERLTAERVVLAGGSRPMVPDAIDGTAETEFLTSDEALWLSECPDRLVVVGGGYIAAELSHFFSQMGADVVIVGHAELLVDREDSDVAERLTEVYREKHELHLGYSATEIAESDGEKRVTAEDEDGDEIEVAGDRLLLATGRRPNTDTWNVSAAGIETTEEGLVETDEYLRTSADGVYAIGDIAGNYMFKHSGDKEAEYAVENAVRGAETPVEYPGMAHAVFGSPQVASLGKTEGELEEDEDFADDEYEVGTFAYDDTALGSALDDEGGFAKVLVGADGEVLGCHVVGPEASTLIHEVSTAVAAGADAATVAETIHVHPALSEVVQGAFREVCDVAPSRI</sequence>
<dbReference type="EMBL" id="JBHTAS010000001">
    <property type="protein sequence ID" value="MFC7141190.1"/>
    <property type="molecule type" value="Genomic_DNA"/>
</dbReference>
<keyword evidence="6" id="KW-0560">Oxidoreductase</keyword>
<dbReference type="InterPro" id="IPR036188">
    <property type="entry name" value="FAD/NAD-bd_sf"/>
</dbReference>
<dbReference type="AlphaFoldDB" id="A0ABD5Y798"/>
<dbReference type="Pfam" id="PF07992">
    <property type="entry name" value="Pyr_redox_2"/>
    <property type="match status" value="1"/>
</dbReference>
<dbReference type="InterPro" id="IPR023753">
    <property type="entry name" value="FAD/NAD-binding_dom"/>
</dbReference>
<evidence type="ECO:0000256" key="1">
    <source>
        <dbReference type="ARBA" id="ARBA00007532"/>
    </source>
</evidence>
<proteinExistence type="inferred from homology"/>
<evidence type="ECO:0000313" key="6">
    <source>
        <dbReference type="EMBL" id="MFC7141190.1"/>
    </source>
</evidence>
<name>A0ABD5Y798_9EURY</name>
<dbReference type="EC" id="1.-.-.-" evidence="6"/>
<keyword evidence="2" id="KW-0285">Flavoprotein</keyword>
<evidence type="ECO:0000259" key="4">
    <source>
        <dbReference type="Pfam" id="PF02852"/>
    </source>
</evidence>
<dbReference type="RefSeq" id="WP_274322278.1">
    <property type="nucleotide sequence ID" value="NZ_CP118158.1"/>
</dbReference>
<dbReference type="Gene3D" id="3.30.390.30">
    <property type="match status" value="1"/>
</dbReference>
<dbReference type="InterPro" id="IPR016156">
    <property type="entry name" value="FAD/NAD-linked_Rdtase_dimer_sf"/>
</dbReference>
<reference evidence="6 7" key="1">
    <citation type="journal article" date="2019" name="Int. J. Syst. Evol. Microbiol.">
        <title>The Global Catalogue of Microorganisms (GCM) 10K type strain sequencing project: providing services to taxonomists for standard genome sequencing and annotation.</title>
        <authorList>
            <consortium name="The Broad Institute Genomics Platform"/>
            <consortium name="The Broad Institute Genome Sequencing Center for Infectious Disease"/>
            <person name="Wu L."/>
            <person name="Ma J."/>
        </authorList>
    </citation>
    <scope>NUCLEOTIDE SEQUENCE [LARGE SCALE GENOMIC DNA]</scope>
    <source>
        <strain evidence="6 7">XZYJT29</strain>
    </source>
</reference>
<evidence type="ECO:0000256" key="2">
    <source>
        <dbReference type="ARBA" id="ARBA00022630"/>
    </source>
</evidence>
<dbReference type="Gene3D" id="3.50.50.60">
    <property type="entry name" value="FAD/NAD(P)-binding domain"/>
    <property type="match status" value="2"/>
</dbReference>
<feature type="domain" description="FAD/NAD(P)-binding" evidence="5">
    <location>
        <begin position="4"/>
        <end position="328"/>
    </location>
</feature>
<dbReference type="InterPro" id="IPR001100">
    <property type="entry name" value="Pyr_nuc-diS_OxRdtase"/>
</dbReference>
<dbReference type="Pfam" id="PF02852">
    <property type="entry name" value="Pyr_redox_dim"/>
    <property type="match status" value="1"/>
</dbReference>
<evidence type="ECO:0000256" key="3">
    <source>
        <dbReference type="ARBA" id="ARBA00022827"/>
    </source>
</evidence>
<dbReference type="GO" id="GO:0016491">
    <property type="term" value="F:oxidoreductase activity"/>
    <property type="evidence" value="ECO:0007669"/>
    <property type="project" value="UniProtKB-KW"/>
</dbReference>
<dbReference type="SUPFAM" id="SSF51905">
    <property type="entry name" value="FAD/NAD(P)-binding domain"/>
    <property type="match status" value="1"/>
</dbReference>
<keyword evidence="7" id="KW-1185">Reference proteome</keyword>